<dbReference type="Pfam" id="PF14430">
    <property type="entry name" value="Imm1"/>
    <property type="match status" value="1"/>
</dbReference>
<sequence length="152" mass="16214">MIAFSVEFSLQAGNDQGPIIAHTSAEVDAAFARILAAAPLLHNPTAHVRERPRFGPAQIPDHGLKMDVSPQFGVGALAYFGDPENEQSGPWVTKSGAQTTSAPLLHRDIDSATPFPVDAAISLDLIRQALHEFHSSGGRRPPSVAWQASASW</sequence>
<gene>
    <name evidence="1" type="ORF">FHR38_004600</name>
</gene>
<protein>
    <recommendedName>
        <fullName evidence="3">Immunity protein Imm1</fullName>
    </recommendedName>
</protein>
<keyword evidence="2" id="KW-1185">Reference proteome</keyword>
<dbReference type="InterPro" id="IPR025680">
    <property type="entry name" value="DddI"/>
</dbReference>
<evidence type="ECO:0000313" key="2">
    <source>
        <dbReference type="Proteomes" id="UP000578819"/>
    </source>
</evidence>
<proteinExistence type="predicted"/>
<organism evidence="1 2">
    <name type="scientific">Micromonospora polyrhachis</name>
    <dbReference type="NCBI Taxonomy" id="1282883"/>
    <lineage>
        <taxon>Bacteria</taxon>
        <taxon>Bacillati</taxon>
        <taxon>Actinomycetota</taxon>
        <taxon>Actinomycetes</taxon>
        <taxon>Micromonosporales</taxon>
        <taxon>Micromonosporaceae</taxon>
        <taxon>Micromonospora</taxon>
    </lineage>
</organism>
<accession>A0A7W7SV32</accession>
<dbReference type="AlphaFoldDB" id="A0A7W7SV32"/>
<dbReference type="RefSeq" id="WP_376771426.1">
    <property type="nucleotide sequence ID" value="NZ_JACHJW010000001.1"/>
</dbReference>
<dbReference type="Proteomes" id="UP000578819">
    <property type="component" value="Unassembled WGS sequence"/>
</dbReference>
<name>A0A7W7SV32_9ACTN</name>
<reference evidence="1 2" key="1">
    <citation type="submission" date="2020-08" db="EMBL/GenBank/DDBJ databases">
        <title>Sequencing the genomes of 1000 actinobacteria strains.</title>
        <authorList>
            <person name="Klenk H.-P."/>
        </authorList>
    </citation>
    <scope>NUCLEOTIDE SEQUENCE [LARGE SCALE GENOMIC DNA]</scope>
    <source>
        <strain evidence="1 2">DSM 45886</strain>
    </source>
</reference>
<evidence type="ECO:0000313" key="1">
    <source>
        <dbReference type="EMBL" id="MBB4960867.1"/>
    </source>
</evidence>
<evidence type="ECO:0008006" key="3">
    <source>
        <dbReference type="Google" id="ProtNLM"/>
    </source>
</evidence>
<comment type="caution">
    <text evidence="1">The sequence shown here is derived from an EMBL/GenBank/DDBJ whole genome shotgun (WGS) entry which is preliminary data.</text>
</comment>
<dbReference type="EMBL" id="JACHJW010000001">
    <property type="protein sequence ID" value="MBB4960867.1"/>
    <property type="molecule type" value="Genomic_DNA"/>
</dbReference>